<evidence type="ECO:0000313" key="4">
    <source>
        <dbReference type="Proteomes" id="UP000663508"/>
    </source>
</evidence>
<accession>A0A8H8WZT7</accession>
<evidence type="ECO:0008006" key="5">
    <source>
        <dbReference type="Google" id="ProtNLM"/>
    </source>
</evidence>
<evidence type="ECO:0000313" key="3">
    <source>
        <dbReference type="EMBL" id="BCM86967.1"/>
    </source>
</evidence>
<dbReference type="AlphaFoldDB" id="A0A8H8WZT7"/>
<feature type="signal peptide" evidence="2">
    <location>
        <begin position="1"/>
        <end position="30"/>
    </location>
</feature>
<feature type="chain" id="PRO_5034525580" description="DUF4157 domain-containing protein" evidence="2">
    <location>
        <begin position="31"/>
        <end position="234"/>
    </location>
</feature>
<dbReference type="KEGG" id="mind:mvi_54280"/>
<proteinExistence type="predicted"/>
<dbReference type="EMBL" id="AP024145">
    <property type="protein sequence ID" value="BCM86967.1"/>
    <property type="molecule type" value="Genomic_DNA"/>
</dbReference>
<gene>
    <name evidence="3" type="ORF">mvi_54280</name>
</gene>
<reference evidence="3" key="1">
    <citation type="submission" date="2020-11" db="EMBL/GenBank/DDBJ databases">
        <title>Complete genome sequence of a novel pathogenic Methylobacterium strain isolated from rice in Vietnam.</title>
        <authorList>
            <person name="Lai K."/>
            <person name="Okazaki S."/>
            <person name="Higashi K."/>
            <person name="Mori H."/>
            <person name="Toyoda A."/>
            <person name="Kurokawa K."/>
        </authorList>
    </citation>
    <scope>NUCLEOTIDE SEQUENCE</scope>
    <source>
        <strain evidence="3">VL1</strain>
    </source>
</reference>
<evidence type="ECO:0000256" key="2">
    <source>
        <dbReference type="SAM" id="SignalP"/>
    </source>
</evidence>
<name>A0A8H8WZT7_9HYPH</name>
<protein>
    <recommendedName>
        <fullName evidence="5">DUF4157 domain-containing protein</fullName>
    </recommendedName>
</protein>
<dbReference type="Proteomes" id="UP000663508">
    <property type="component" value="Chromosome"/>
</dbReference>
<dbReference type="RefSeq" id="WP_131800201.1">
    <property type="nucleotide sequence ID" value="NZ_AP024145.1"/>
</dbReference>
<keyword evidence="2" id="KW-0732">Signal</keyword>
<sequence length="234" mass="25491">MTLPYPASPARLTAAALAVLTTAFAPRALAVPAVQGSPHRPLGHAASRQAAPALRSGDGSETYRGYRIEMGRDVPNAEIAALQRAAEHQVDLVEATVLDRRTKAFLRRVPVVVETGSGAGSHYDGGDRVTIAVADPNDVRPILLHEYMHVYHLRILPGGVTNPDILAFYGRARAGGFYPAGSYVLANPKEFFAMTASVYLHGRLAREPFTREELRRTQPLYYRYLTRLFGPVGA</sequence>
<organism evidence="3 4">
    <name type="scientific">Methylobacterium indicum</name>
    <dbReference type="NCBI Taxonomy" id="1775910"/>
    <lineage>
        <taxon>Bacteria</taxon>
        <taxon>Pseudomonadati</taxon>
        <taxon>Pseudomonadota</taxon>
        <taxon>Alphaproteobacteria</taxon>
        <taxon>Hyphomicrobiales</taxon>
        <taxon>Methylobacteriaceae</taxon>
        <taxon>Methylobacterium</taxon>
    </lineage>
</organism>
<feature type="region of interest" description="Disordered" evidence="1">
    <location>
        <begin position="36"/>
        <end position="59"/>
    </location>
</feature>
<dbReference type="OrthoDB" id="7572867at2"/>
<dbReference type="SUPFAM" id="SSF55486">
    <property type="entry name" value="Metalloproteases ('zincins'), catalytic domain"/>
    <property type="match status" value="1"/>
</dbReference>
<evidence type="ECO:0000256" key="1">
    <source>
        <dbReference type="SAM" id="MobiDB-lite"/>
    </source>
</evidence>